<evidence type="ECO:0000313" key="2">
    <source>
        <dbReference type="Proteomes" id="UP001196413"/>
    </source>
</evidence>
<name>A0AAD5R6V7_PARTN</name>
<dbReference type="Proteomes" id="UP001196413">
    <property type="component" value="Unassembled WGS sequence"/>
</dbReference>
<reference evidence="1" key="1">
    <citation type="submission" date="2021-06" db="EMBL/GenBank/DDBJ databases">
        <title>Parelaphostrongylus tenuis whole genome reference sequence.</title>
        <authorList>
            <person name="Garwood T.J."/>
            <person name="Larsen P.A."/>
            <person name="Fountain-Jones N.M."/>
            <person name="Garbe J.R."/>
            <person name="Macchietto M.G."/>
            <person name="Kania S.A."/>
            <person name="Gerhold R.W."/>
            <person name="Richards J.E."/>
            <person name="Wolf T.M."/>
        </authorList>
    </citation>
    <scope>NUCLEOTIDE SEQUENCE</scope>
    <source>
        <strain evidence="1">MNPRO001-30</strain>
        <tissue evidence="1">Meninges</tissue>
    </source>
</reference>
<dbReference type="EMBL" id="JAHQIW010006800">
    <property type="protein sequence ID" value="KAJ1370560.1"/>
    <property type="molecule type" value="Genomic_DNA"/>
</dbReference>
<organism evidence="1 2">
    <name type="scientific">Parelaphostrongylus tenuis</name>
    <name type="common">Meningeal worm</name>
    <dbReference type="NCBI Taxonomy" id="148309"/>
    <lineage>
        <taxon>Eukaryota</taxon>
        <taxon>Metazoa</taxon>
        <taxon>Ecdysozoa</taxon>
        <taxon>Nematoda</taxon>
        <taxon>Chromadorea</taxon>
        <taxon>Rhabditida</taxon>
        <taxon>Rhabditina</taxon>
        <taxon>Rhabditomorpha</taxon>
        <taxon>Strongyloidea</taxon>
        <taxon>Metastrongylidae</taxon>
        <taxon>Parelaphostrongylus</taxon>
    </lineage>
</organism>
<dbReference type="AlphaFoldDB" id="A0AAD5R6V7"/>
<evidence type="ECO:0000313" key="1">
    <source>
        <dbReference type="EMBL" id="KAJ1370560.1"/>
    </source>
</evidence>
<protein>
    <submittedName>
        <fullName evidence="1">Uncharacterized protein</fullName>
    </submittedName>
</protein>
<keyword evidence="2" id="KW-1185">Reference proteome</keyword>
<gene>
    <name evidence="1" type="ORF">KIN20_032304</name>
</gene>
<comment type="caution">
    <text evidence="1">The sequence shown here is derived from an EMBL/GenBank/DDBJ whole genome shotgun (WGS) entry which is preliminary data.</text>
</comment>
<proteinExistence type="predicted"/>
<sequence length="90" mass="10410">MVERLLVQSIKKQWTSSTLSFSVPIQSTGKRPNSGFFDTATKFFRPVHHDIHKEDEILKQQSKQYAEYSKMLGTNNARKTIRLLVVKSVQ</sequence>
<accession>A0AAD5R6V7</accession>